<dbReference type="InterPro" id="IPR025665">
    <property type="entry name" value="Beta-barrel_OMP_2"/>
</dbReference>
<dbReference type="InterPro" id="IPR011250">
    <property type="entry name" value="OMP/PagP_B-barrel"/>
</dbReference>
<evidence type="ECO:0000259" key="3">
    <source>
        <dbReference type="Pfam" id="PF13568"/>
    </source>
</evidence>
<dbReference type="SUPFAM" id="SSF56925">
    <property type="entry name" value="OMPA-like"/>
    <property type="match status" value="1"/>
</dbReference>
<evidence type="ECO:0000256" key="1">
    <source>
        <dbReference type="SAM" id="MobiDB-lite"/>
    </source>
</evidence>
<evidence type="ECO:0000256" key="2">
    <source>
        <dbReference type="SAM" id="Phobius"/>
    </source>
</evidence>
<reference evidence="4" key="1">
    <citation type="journal article" date="2012" name="PLoS ONE">
        <title>Gene sets for utilization of primary and secondary nutrition supplies in the distal gut of endangered iberian lynx.</title>
        <authorList>
            <person name="Alcaide M."/>
            <person name="Messina E."/>
            <person name="Richter M."/>
            <person name="Bargiela R."/>
            <person name="Peplies J."/>
            <person name="Huws S.A."/>
            <person name="Newbold C.J."/>
            <person name="Golyshin P.N."/>
            <person name="Simon M.A."/>
            <person name="Lopez G."/>
            <person name="Yakimov M.M."/>
            <person name="Ferrer M."/>
        </authorList>
    </citation>
    <scope>NUCLEOTIDE SEQUENCE</scope>
</reference>
<keyword evidence="2" id="KW-0812">Transmembrane</keyword>
<feature type="domain" description="Outer membrane protein beta-barrel" evidence="3">
    <location>
        <begin position="245"/>
        <end position="395"/>
    </location>
</feature>
<organism evidence="4">
    <name type="scientific">gut metagenome</name>
    <dbReference type="NCBI Taxonomy" id="749906"/>
    <lineage>
        <taxon>unclassified sequences</taxon>
        <taxon>metagenomes</taxon>
        <taxon>organismal metagenomes</taxon>
    </lineage>
</organism>
<keyword evidence="2" id="KW-0472">Membrane</keyword>
<gene>
    <name evidence="4" type="ORF">EVA_21343</name>
</gene>
<evidence type="ECO:0000313" key="4">
    <source>
        <dbReference type="EMBL" id="EJW90554.1"/>
    </source>
</evidence>
<accession>J9FT77</accession>
<keyword evidence="2" id="KW-1133">Transmembrane helix</keyword>
<dbReference type="EMBL" id="AMCI01008765">
    <property type="protein sequence ID" value="EJW90554.1"/>
    <property type="molecule type" value="Genomic_DNA"/>
</dbReference>
<proteinExistence type="predicted"/>
<feature type="transmembrane region" description="Helical" evidence="2">
    <location>
        <begin position="49"/>
        <end position="67"/>
    </location>
</feature>
<dbReference type="Pfam" id="PF13568">
    <property type="entry name" value="OMP_b-brl_2"/>
    <property type="match status" value="1"/>
</dbReference>
<dbReference type="AlphaFoldDB" id="J9FT77"/>
<dbReference type="Gene3D" id="2.40.160.20">
    <property type="match status" value="1"/>
</dbReference>
<comment type="caution">
    <text evidence="4">The sequence shown here is derived from an EMBL/GenBank/DDBJ whole genome shotgun (WGS) entry which is preliminary data.</text>
</comment>
<protein>
    <recommendedName>
        <fullName evidence="3">Outer membrane protein beta-barrel domain-containing protein</fullName>
    </recommendedName>
</protein>
<feature type="region of interest" description="Disordered" evidence="1">
    <location>
        <begin position="149"/>
        <end position="169"/>
    </location>
</feature>
<sequence>MKEKDPWIKNFRQRLDNYEEPVPTDLWEQLERELQPSPRVLPFARRWQAAAAVALLLVASTLTVWFWQSPSVEYLQQQSADWQTGPSGMHQGSVWVHGGEAEQQDTLMPMALATEPSRLLAAESSLPKVSRPKRMASLAAGVSMASPSASRISSQAEADEKQETVSAPASTYRPWYASARSGVQKRRSSERKSWSVGVSAGNGSWASSAQSNGYLPLPRGMNGAVSNNSYGVQVLSEIDKLVQFKNLSEGREPKTDVEYKMPVVWGLSFRLDLDAAWAIETGLTYTQLASETRSGTVKNHYGWKDKLHYVGIPVKLHHRFWNNRWLELYASAGGAVEKCVSGERTLTGSVSNPAGDSYQKLSGAKEDLDVDPLQWSLSAAAGVQWKLNERLGLYAEPGVAYYFNDGSEVETIRKEHPFQFNLQLGVRLTFPK</sequence>
<name>J9FT77_9ZZZZ</name>